<dbReference type="InterPro" id="IPR007867">
    <property type="entry name" value="GMC_OxRtase_C"/>
</dbReference>
<evidence type="ECO:0000313" key="8">
    <source>
        <dbReference type="EMBL" id="GBP72195.1"/>
    </source>
</evidence>
<protein>
    <submittedName>
        <fullName evidence="8">Glucose dehydrogenase</fullName>
    </submittedName>
</protein>
<dbReference type="Proteomes" id="UP000299102">
    <property type="component" value="Unassembled WGS sequence"/>
</dbReference>
<dbReference type="Gene3D" id="3.30.560.10">
    <property type="entry name" value="Glucose Oxidase, domain 3"/>
    <property type="match status" value="1"/>
</dbReference>
<evidence type="ECO:0000256" key="4">
    <source>
        <dbReference type="ARBA" id="ARBA00022827"/>
    </source>
</evidence>
<dbReference type="Pfam" id="PF00732">
    <property type="entry name" value="GMC_oxred_N"/>
    <property type="match status" value="1"/>
</dbReference>
<gene>
    <name evidence="8" type="primary">Gld</name>
    <name evidence="8" type="ORF">EVAR_90378_1</name>
</gene>
<organism evidence="8 9">
    <name type="scientific">Eumeta variegata</name>
    <name type="common">Bagworm moth</name>
    <name type="synonym">Eumeta japonica</name>
    <dbReference type="NCBI Taxonomy" id="151549"/>
    <lineage>
        <taxon>Eukaryota</taxon>
        <taxon>Metazoa</taxon>
        <taxon>Ecdysozoa</taxon>
        <taxon>Arthropoda</taxon>
        <taxon>Hexapoda</taxon>
        <taxon>Insecta</taxon>
        <taxon>Pterygota</taxon>
        <taxon>Neoptera</taxon>
        <taxon>Endopterygota</taxon>
        <taxon>Lepidoptera</taxon>
        <taxon>Glossata</taxon>
        <taxon>Ditrysia</taxon>
        <taxon>Tineoidea</taxon>
        <taxon>Psychidae</taxon>
        <taxon>Oiketicinae</taxon>
        <taxon>Eumeta</taxon>
    </lineage>
</organism>
<dbReference type="SUPFAM" id="SSF51905">
    <property type="entry name" value="FAD/NAD(P)-binding domain"/>
    <property type="match status" value="1"/>
</dbReference>
<dbReference type="InterPro" id="IPR000172">
    <property type="entry name" value="GMC_OxRdtase_N"/>
</dbReference>
<evidence type="ECO:0000256" key="1">
    <source>
        <dbReference type="ARBA" id="ARBA00001974"/>
    </source>
</evidence>
<dbReference type="STRING" id="151549.A0A4C1YCV8"/>
<dbReference type="GO" id="GO:0050660">
    <property type="term" value="F:flavin adenine dinucleotide binding"/>
    <property type="evidence" value="ECO:0007669"/>
    <property type="project" value="InterPro"/>
</dbReference>
<dbReference type="Gene3D" id="3.50.50.60">
    <property type="entry name" value="FAD/NAD(P)-binding domain"/>
    <property type="match status" value="1"/>
</dbReference>
<dbReference type="PANTHER" id="PTHR11552">
    <property type="entry name" value="GLUCOSE-METHANOL-CHOLINE GMC OXIDOREDUCTASE"/>
    <property type="match status" value="1"/>
</dbReference>
<sequence>MDILDKTVGAVGADCTDHLLSDTTNILSNLTSLSSVESILLAATALTYLAPDWPKSSKIDNFPKLSPTALGIFFRNSFFVAGGTCFDFVIVGAGDADCVLARRLTEVAGWSVLLVEAGGDPPITSDIPGLFNLLARSRQDWAFYAEYDGCTSQALNHRRVAHTRGKMIGGSGCLNHIQYLRGGSRGYDEWEAAGNEGWNWENCLKYFKKNENMTDKNILNSSTKSYHGINGPSIIKSPSVNNYFYEKEFMMLKAFEELGEEIKEDPNVPDEIGQSREFFQVMDQKPIRACGARTNLLPIKNRKNLYLLKHALVTKILFNGTVATGAEIILSTGEKIEVCANKEVIVSAGVFKSPQLLMLSGVGPCEVLEKFNIPVVLDNPKVGRNFHDHIFAAIAVTGELNPATSLDAGLSLIDLGTFPLPLTTGLFSVGENSTDYSALIRHVSFLFGSLSPILYYACFVNFNYNETVCGAILKANLLREVIFNNVALMNPKSRGYVTLKSADPVDDPLIIGNTFDVESDLEILAEGCQHVHDLIQTTHFKKVDGYFIRPPLPECDSLDFGSKSYWKCYARVMATTLYEPVGTCMMDPNGVVDSNLKIHGLEKIRVVDASIIPKSPTGFMGTVVQMIAERAADIIKKEYCIE</sequence>
<evidence type="ECO:0000256" key="3">
    <source>
        <dbReference type="ARBA" id="ARBA00022630"/>
    </source>
</evidence>
<keyword evidence="3 6" id="KW-0285">Flavoprotein</keyword>
<evidence type="ECO:0000256" key="5">
    <source>
        <dbReference type="PIRSR" id="PIRSR000137-2"/>
    </source>
</evidence>
<feature type="domain" description="Glucose-methanol-choline oxidoreductase N-terminal" evidence="7">
    <location>
        <begin position="165"/>
        <end position="188"/>
    </location>
</feature>
<accession>A0A4C1YCV8</accession>
<evidence type="ECO:0000313" key="9">
    <source>
        <dbReference type="Proteomes" id="UP000299102"/>
    </source>
</evidence>
<proteinExistence type="inferred from homology"/>
<comment type="caution">
    <text evidence="8">The sequence shown here is derived from an EMBL/GenBank/DDBJ whole genome shotgun (WGS) entry which is preliminary data.</text>
</comment>
<dbReference type="PIRSF" id="PIRSF000137">
    <property type="entry name" value="Alcohol_oxidase"/>
    <property type="match status" value="1"/>
</dbReference>
<dbReference type="PANTHER" id="PTHR11552:SF147">
    <property type="entry name" value="CHOLINE DEHYDROGENASE, MITOCHONDRIAL"/>
    <property type="match status" value="1"/>
</dbReference>
<evidence type="ECO:0000256" key="6">
    <source>
        <dbReference type="RuleBase" id="RU003968"/>
    </source>
</evidence>
<dbReference type="PROSITE" id="PS00623">
    <property type="entry name" value="GMC_OXRED_1"/>
    <property type="match status" value="1"/>
</dbReference>
<feature type="binding site" evidence="5">
    <location>
        <position position="313"/>
    </location>
    <ligand>
        <name>FAD</name>
        <dbReference type="ChEBI" id="CHEBI:57692"/>
    </ligand>
</feature>
<evidence type="ECO:0000259" key="7">
    <source>
        <dbReference type="PROSITE" id="PS00623"/>
    </source>
</evidence>
<dbReference type="AlphaFoldDB" id="A0A4C1YCV8"/>
<dbReference type="Pfam" id="PF05199">
    <property type="entry name" value="GMC_oxred_C"/>
    <property type="match status" value="1"/>
</dbReference>
<dbReference type="InterPro" id="IPR036188">
    <property type="entry name" value="FAD/NAD-bd_sf"/>
</dbReference>
<dbReference type="GO" id="GO:0016614">
    <property type="term" value="F:oxidoreductase activity, acting on CH-OH group of donors"/>
    <property type="evidence" value="ECO:0007669"/>
    <property type="project" value="InterPro"/>
</dbReference>
<dbReference type="SUPFAM" id="SSF54373">
    <property type="entry name" value="FAD-linked reductases, C-terminal domain"/>
    <property type="match status" value="1"/>
</dbReference>
<dbReference type="InterPro" id="IPR012132">
    <property type="entry name" value="GMC_OxRdtase"/>
</dbReference>
<reference evidence="8 9" key="1">
    <citation type="journal article" date="2019" name="Commun. Biol.">
        <title>The bagworm genome reveals a unique fibroin gene that provides high tensile strength.</title>
        <authorList>
            <person name="Kono N."/>
            <person name="Nakamura H."/>
            <person name="Ohtoshi R."/>
            <person name="Tomita M."/>
            <person name="Numata K."/>
            <person name="Arakawa K."/>
        </authorList>
    </citation>
    <scope>NUCLEOTIDE SEQUENCE [LARGE SCALE GENOMIC DNA]</scope>
</reference>
<dbReference type="OrthoDB" id="269227at2759"/>
<comment type="cofactor">
    <cofactor evidence="1 5">
        <name>FAD</name>
        <dbReference type="ChEBI" id="CHEBI:57692"/>
    </cofactor>
</comment>
<keyword evidence="9" id="KW-1185">Reference proteome</keyword>
<comment type="similarity">
    <text evidence="2 6">Belongs to the GMC oxidoreductase family.</text>
</comment>
<name>A0A4C1YCV8_EUMVA</name>
<evidence type="ECO:0000256" key="2">
    <source>
        <dbReference type="ARBA" id="ARBA00010790"/>
    </source>
</evidence>
<dbReference type="EMBL" id="BGZK01001136">
    <property type="protein sequence ID" value="GBP72195.1"/>
    <property type="molecule type" value="Genomic_DNA"/>
</dbReference>
<keyword evidence="4 5" id="KW-0274">FAD</keyword>